<accession>A0A0L7KKH9</accession>
<feature type="compositionally biased region" description="Acidic residues" evidence="1">
    <location>
        <begin position="378"/>
        <end position="434"/>
    </location>
</feature>
<proteinExistence type="predicted"/>
<gene>
    <name evidence="4" type="ORF">PFHG_05012</name>
</gene>
<feature type="domain" description="Plasmodium RESA N-terminal" evidence="3">
    <location>
        <begin position="140"/>
        <end position="263"/>
    </location>
</feature>
<dbReference type="PANTHER" id="PTHR36193:SF23">
    <property type="entry name" value="PHISTB DOMAIN-CONTAINING RESA-LIKE PROTEIN 1"/>
    <property type="match status" value="1"/>
</dbReference>
<sequence length="434" mass="51008">MSTFKRSNSNKTQKIVCLNNTKSNGRKNSLKSLLSRPSLVAPFVGIIYIVLVNICTYEYKNAVGFQSNNFHNRNLHETESEPEGFMDSTKNPSNIYKSPHEHAESIMQKAMNEGDSEKTYKRYNLNGDGVKNSLFTNNVDKNLNKKVHKLLQNGYKKKEEMQDLWKDINKNEKDKYDKLGKDIYNHYTKTKELFCTPDRFADATWKTVNEIFMLTKTNTETYLKIIFDDWFNSEKTSIEEYYLLLCATKLVWRIVMENIKHSCMGILTKCFELNKSTGKELGCKFILNKYKDAFSGTDKSRFSHFANLKNSGTVQNMILSKHNYEAFLETVPYIDEGRSPSYFLKSEYDEQPKIPHLEEAIKDKKYSKGKKKEQHKEEEDDDDEEEEEDNDEEEEEEEEDDDEEEEDNDEEEEEEEDDDEEEEEEENKEEEDGE</sequence>
<organism evidence="4 5">
    <name type="scientific">Plasmodium falciparum (isolate HB3)</name>
    <dbReference type="NCBI Taxonomy" id="137071"/>
    <lineage>
        <taxon>Eukaryota</taxon>
        <taxon>Sar</taxon>
        <taxon>Alveolata</taxon>
        <taxon>Apicomplexa</taxon>
        <taxon>Aconoidasida</taxon>
        <taxon>Haemosporida</taxon>
        <taxon>Plasmodiidae</taxon>
        <taxon>Plasmodium</taxon>
        <taxon>Plasmodium (Laverania)</taxon>
    </lineage>
</organism>
<feature type="transmembrane region" description="Helical" evidence="2">
    <location>
        <begin position="33"/>
        <end position="51"/>
    </location>
</feature>
<feature type="compositionally biased region" description="Basic and acidic residues" evidence="1">
    <location>
        <begin position="354"/>
        <end position="366"/>
    </location>
</feature>
<evidence type="ECO:0000313" key="5">
    <source>
        <dbReference type="Proteomes" id="UP000054289"/>
    </source>
</evidence>
<reference evidence="4 5" key="1">
    <citation type="submission" date="2006-03" db="EMBL/GenBank/DDBJ databases">
        <title>Annotation of Plasmodium falciparum HB3.</title>
        <authorList>
            <consortium name="The Broad Institute Genome Sequencing Platform"/>
            <person name="Volkman S.K."/>
            <person name="Neafsey D.E."/>
            <person name="Dash A.P."/>
            <person name="Chitnis C.E."/>
            <person name="Hartl D.L."/>
            <person name="Young S.K."/>
            <person name="Zeng Q."/>
            <person name="Koehrsen M."/>
            <person name="Alvarado L."/>
            <person name="Berlin A."/>
            <person name="Borenstein D."/>
            <person name="Chapman S.B."/>
            <person name="Chen Z."/>
            <person name="Engels R."/>
            <person name="Freedman E."/>
            <person name="Gellesch M."/>
            <person name="Goldberg J."/>
            <person name="Griggs A."/>
            <person name="Gujja S."/>
            <person name="Heilman E.R."/>
            <person name="Heiman D.I."/>
            <person name="Howarth C."/>
            <person name="Jen D."/>
            <person name="Larson L."/>
            <person name="Mehta T."/>
            <person name="Neiman D."/>
            <person name="Park D."/>
            <person name="Pearson M."/>
            <person name="Roberts A."/>
            <person name="Saif S."/>
            <person name="Shea T."/>
            <person name="Shenoy N."/>
            <person name="Sisk P."/>
            <person name="Stolte C."/>
            <person name="Sykes S."/>
            <person name="Walk T."/>
            <person name="White J."/>
            <person name="Yandava C."/>
            <person name="Haas B."/>
            <person name="Henn M.R."/>
            <person name="Nusbaum C."/>
            <person name="Birren B."/>
        </authorList>
    </citation>
    <scope>NUCLEOTIDE SEQUENCE [LARGE SCALE GENOMIC DNA]</scope>
    <source>
        <strain evidence="4">HB3</strain>
    </source>
</reference>
<keyword evidence="2" id="KW-0472">Membrane</keyword>
<keyword evidence="2" id="KW-0812">Transmembrane</keyword>
<dbReference type="OMA" id="YISHHMN"/>
<feature type="region of interest" description="Disordered" evidence="1">
    <location>
        <begin position="354"/>
        <end position="434"/>
    </location>
</feature>
<evidence type="ECO:0000313" key="4">
    <source>
        <dbReference type="EMBL" id="KOB63848.1"/>
    </source>
</evidence>
<dbReference type="Gene3D" id="6.10.280.180">
    <property type="entry name" value="Plasmodium RESA, N-terminal helical domain"/>
    <property type="match status" value="1"/>
</dbReference>
<dbReference type="AlphaFoldDB" id="A0A0L7KKH9"/>
<dbReference type="InterPro" id="IPR044885">
    <property type="entry name" value="PRESA_N_sf"/>
</dbReference>
<reference evidence="5" key="2">
    <citation type="submission" date="2006-03" db="EMBL/GenBank/DDBJ databases">
        <title>The genome sequence of the Plasmodium falciparum HB3.</title>
        <authorList>
            <consortium name="The Broad Institute Genome Sequencing Platform"/>
            <person name="Birren B."/>
            <person name="Lander E."/>
            <person name="Galagan J."/>
            <person name="Nusbaum C."/>
            <person name="Devon K."/>
            <person name="Henn M."/>
            <person name="Jaffe D."/>
            <person name="Butler J."/>
            <person name="Alvarez P."/>
            <person name="Gnerre S."/>
            <person name="Grabherr M."/>
            <person name="Kleber M."/>
            <person name="Mauceli E."/>
            <person name="Brockman W."/>
            <person name="MacCallum I.A."/>
            <person name="Rounsley S."/>
            <person name="Young S."/>
            <person name="LaButti K."/>
            <person name="Pushparaj V."/>
            <person name="DeCaprio D."/>
            <person name="Crawford M."/>
            <person name="Koehrsen M."/>
            <person name="Engels R."/>
            <person name="Montgomery P."/>
            <person name="Pearson M."/>
            <person name="Howarth C."/>
            <person name="Larson L."/>
            <person name="Luoma S."/>
            <person name="White J."/>
            <person name="Kodira C."/>
            <person name="Zeng Q."/>
            <person name="Oleary S."/>
            <person name="Yandava C."/>
            <person name="Alvarado L."/>
            <person name="Wirth D."/>
            <person name="Volkman S."/>
            <person name="Hartl D."/>
        </authorList>
    </citation>
    <scope>NUCLEOTIDE SEQUENCE [LARGE SCALE GENOMIC DNA]</scope>
</reference>
<dbReference type="Pfam" id="PF09687">
    <property type="entry name" value="PRESAN"/>
    <property type="match status" value="1"/>
</dbReference>
<dbReference type="InterPro" id="IPR019111">
    <property type="entry name" value="PRESA_N"/>
</dbReference>
<dbReference type="PANTHER" id="PTHR36193">
    <property type="entry name" value="PHISTB DOMAIN-CONTAINING RESA-LIKE PROTEIN 1"/>
    <property type="match status" value="1"/>
</dbReference>
<keyword evidence="2" id="KW-1133">Transmembrane helix</keyword>
<dbReference type="OrthoDB" id="377816at2759"/>
<dbReference type="KEGG" id="pfh:PFHG_05012"/>
<dbReference type="EMBL" id="GG700854">
    <property type="protein sequence ID" value="KOB63848.1"/>
    <property type="molecule type" value="Genomic_DNA"/>
</dbReference>
<evidence type="ECO:0000259" key="3">
    <source>
        <dbReference type="Pfam" id="PF09687"/>
    </source>
</evidence>
<name>A0A0L7KKH9_PLAFX</name>
<evidence type="ECO:0000256" key="1">
    <source>
        <dbReference type="SAM" id="MobiDB-lite"/>
    </source>
</evidence>
<dbReference type="Proteomes" id="UP000054289">
    <property type="component" value="Unassembled WGS sequence"/>
</dbReference>
<evidence type="ECO:0000256" key="2">
    <source>
        <dbReference type="SAM" id="Phobius"/>
    </source>
</evidence>
<protein>
    <recommendedName>
        <fullName evidence="3">Plasmodium RESA N-terminal domain-containing protein</fullName>
    </recommendedName>
</protein>